<feature type="transmembrane region" description="Helical" evidence="1">
    <location>
        <begin position="104"/>
        <end position="122"/>
    </location>
</feature>
<proteinExistence type="predicted"/>
<keyword evidence="3" id="KW-1185">Reference proteome</keyword>
<feature type="transmembrane region" description="Helical" evidence="1">
    <location>
        <begin position="12"/>
        <end position="43"/>
    </location>
</feature>
<gene>
    <name evidence="2" type="ORF">GCM10008906_15170</name>
</gene>
<organism evidence="2 3">
    <name type="scientific">Clostridium oceanicum</name>
    <dbReference type="NCBI Taxonomy" id="1543"/>
    <lineage>
        <taxon>Bacteria</taxon>
        <taxon>Bacillati</taxon>
        <taxon>Bacillota</taxon>
        <taxon>Clostridia</taxon>
        <taxon>Eubacteriales</taxon>
        <taxon>Clostridiaceae</taxon>
        <taxon>Clostridium</taxon>
    </lineage>
</organism>
<keyword evidence="1" id="KW-0812">Transmembrane</keyword>
<keyword evidence="1" id="KW-1133">Transmembrane helix</keyword>
<dbReference type="Proteomes" id="UP001501510">
    <property type="component" value="Unassembled WGS sequence"/>
</dbReference>
<evidence type="ECO:0000313" key="2">
    <source>
        <dbReference type="EMBL" id="GAA0738129.1"/>
    </source>
</evidence>
<comment type="caution">
    <text evidence="2">The sequence shown here is derived from an EMBL/GenBank/DDBJ whole genome shotgun (WGS) entry which is preliminary data.</text>
</comment>
<feature type="transmembrane region" description="Helical" evidence="1">
    <location>
        <begin position="79"/>
        <end position="98"/>
    </location>
</feature>
<accession>A0ABP3ULS4</accession>
<name>A0ABP3ULS4_9CLOT</name>
<protein>
    <recommendedName>
        <fullName evidence="4">DUF3784 domain-containing protein</fullName>
    </recommendedName>
</protein>
<evidence type="ECO:0000256" key="1">
    <source>
        <dbReference type="SAM" id="Phobius"/>
    </source>
</evidence>
<sequence>MKFADTGLITAFILLLLATRMGFLNMVGFVLLIGVFFIINGVFMKKIPPKNTKLWAGKVTEDNDEARSLAIKLVAERQIIVGIILIICSFIFKISKFTLRGNPIIVGAVIIFFIFLVSYPSWSVERTIRKKYCKKGSNNTKI</sequence>
<evidence type="ECO:0000313" key="3">
    <source>
        <dbReference type="Proteomes" id="UP001501510"/>
    </source>
</evidence>
<dbReference type="RefSeq" id="WP_343760468.1">
    <property type="nucleotide sequence ID" value="NZ_BAAACG010000008.1"/>
</dbReference>
<reference evidence="3" key="1">
    <citation type="journal article" date="2019" name="Int. J. Syst. Evol. Microbiol.">
        <title>The Global Catalogue of Microorganisms (GCM) 10K type strain sequencing project: providing services to taxonomists for standard genome sequencing and annotation.</title>
        <authorList>
            <consortium name="The Broad Institute Genomics Platform"/>
            <consortium name="The Broad Institute Genome Sequencing Center for Infectious Disease"/>
            <person name="Wu L."/>
            <person name="Ma J."/>
        </authorList>
    </citation>
    <scope>NUCLEOTIDE SEQUENCE [LARGE SCALE GENOMIC DNA]</scope>
    <source>
        <strain evidence="3">JCM 1407</strain>
    </source>
</reference>
<keyword evidence="1" id="KW-0472">Membrane</keyword>
<dbReference type="EMBL" id="BAAACG010000008">
    <property type="protein sequence ID" value="GAA0738129.1"/>
    <property type="molecule type" value="Genomic_DNA"/>
</dbReference>
<evidence type="ECO:0008006" key="4">
    <source>
        <dbReference type="Google" id="ProtNLM"/>
    </source>
</evidence>